<feature type="transmembrane region" description="Helical" evidence="9">
    <location>
        <begin position="12"/>
        <end position="31"/>
    </location>
</feature>
<evidence type="ECO:0000256" key="4">
    <source>
        <dbReference type="ARBA" id="ARBA00022692"/>
    </source>
</evidence>
<gene>
    <name evidence="10" type="ORF">LTR16_003106</name>
</gene>
<evidence type="ECO:0000313" key="11">
    <source>
        <dbReference type="Proteomes" id="UP001357485"/>
    </source>
</evidence>
<evidence type="ECO:0000256" key="9">
    <source>
        <dbReference type="SAM" id="Phobius"/>
    </source>
</evidence>
<keyword evidence="7" id="KW-0325">Glycoprotein</keyword>
<organism evidence="10 11">
    <name type="scientific">Cryomyces antarcticus</name>
    <dbReference type="NCBI Taxonomy" id="329879"/>
    <lineage>
        <taxon>Eukaryota</taxon>
        <taxon>Fungi</taxon>
        <taxon>Dikarya</taxon>
        <taxon>Ascomycota</taxon>
        <taxon>Pezizomycotina</taxon>
        <taxon>Dothideomycetes</taxon>
        <taxon>Dothideomycetes incertae sedis</taxon>
        <taxon>Cryomyces</taxon>
    </lineage>
</organism>
<accession>A0ABR0LP75</accession>
<evidence type="ECO:0000256" key="1">
    <source>
        <dbReference type="ARBA" id="ARBA00004370"/>
    </source>
</evidence>
<comment type="caution">
    <text evidence="10">The sequence shown here is derived from an EMBL/GenBank/DDBJ whole genome shotgun (WGS) entry which is preliminary data.</text>
</comment>
<keyword evidence="2" id="KW-0328">Glycosyltransferase</keyword>
<keyword evidence="3" id="KW-0808">Transferase</keyword>
<keyword evidence="6 9" id="KW-0472">Membrane</keyword>
<evidence type="ECO:0000256" key="5">
    <source>
        <dbReference type="ARBA" id="ARBA00022989"/>
    </source>
</evidence>
<reference evidence="10 11" key="1">
    <citation type="submission" date="2023-08" db="EMBL/GenBank/DDBJ databases">
        <title>Black Yeasts Isolated from many extreme environments.</title>
        <authorList>
            <person name="Coleine C."/>
            <person name="Stajich J.E."/>
            <person name="Selbmann L."/>
        </authorList>
    </citation>
    <scope>NUCLEOTIDE SEQUENCE [LARGE SCALE GENOMIC DNA]</scope>
    <source>
        <strain evidence="10 11">CCFEE 536</strain>
    </source>
</reference>
<keyword evidence="4 9" id="KW-0812">Transmembrane</keyword>
<sequence>MSATASTSAKVFVFLFLFRYVRLIVHIIAYFCYKPSPVPANPSVTEKDVTVIIPTVSPSGPDFEQCIRSVVGTNAAQVLVVVVGKAKLAEARVFCDQFPTVRVLASPVANKRIQICTAMPEVRTTIAILCDDHVFWPTYFLPDVLAPFEDPKVGAVGTVKGVVREHSGFSNKDFWNFIACLYLTRRNFDQIATSATDNGVSTLSGRTAAFRTSILAAPDFMHEFCNEYFFFGMIGPLNADDDKFTTRWLTNHGWLIKVQDKKTCMMETTLGDFPRYLTQCVRWTRTQWRSNAKSLWTEGTIWRTQPWCVYAVYLTSMVNFALFYDSGLLFSLWMAVRDGDCAKTAMCCLGAWIFCSKLVKTSVHFLRYPADLVYLPGYIAFAYFHSLIKLYALCTFYVIAWGSRGADVDGPQNTAAQAVEDKNVNPSEAEMLIPCINIPEYGTMNANLMNANTTATSSRVRSPDGHSETSASSSSHSGVGTSSQSSPSNSKSGVRCNSDCHEKSD</sequence>
<proteinExistence type="predicted"/>
<dbReference type="Proteomes" id="UP001357485">
    <property type="component" value="Unassembled WGS sequence"/>
</dbReference>
<feature type="compositionally biased region" description="Low complexity" evidence="8">
    <location>
        <begin position="468"/>
        <end position="493"/>
    </location>
</feature>
<evidence type="ECO:0000313" key="10">
    <source>
        <dbReference type="EMBL" id="KAK5201314.1"/>
    </source>
</evidence>
<dbReference type="EMBL" id="JAVRRA010016707">
    <property type="protein sequence ID" value="KAK5201314.1"/>
    <property type="molecule type" value="Genomic_DNA"/>
</dbReference>
<name>A0ABR0LP75_9PEZI</name>
<keyword evidence="11" id="KW-1185">Reference proteome</keyword>
<evidence type="ECO:0000256" key="7">
    <source>
        <dbReference type="ARBA" id="ARBA00023180"/>
    </source>
</evidence>
<dbReference type="SUPFAM" id="SSF53448">
    <property type="entry name" value="Nucleotide-diphospho-sugar transferases"/>
    <property type="match status" value="1"/>
</dbReference>
<dbReference type="CDD" id="cd06434">
    <property type="entry name" value="GT2_HAS"/>
    <property type="match status" value="1"/>
</dbReference>
<feature type="region of interest" description="Disordered" evidence="8">
    <location>
        <begin position="454"/>
        <end position="505"/>
    </location>
</feature>
<protein>
    <recommendedName>
        <fullName evidence="12">Glycosyltransferase 2-like domain-containing protein</fullName>
    </recommendedName>
</protein>
<keyword evidence="5 9" id="KW-1133">Transmembrane helix</keyword>
<dbReference type="PANTHER" id="PTHR47844">
    <property type="entry name" value="SYNTHASE CPS1, PUTATIVE (AFU_ORTHOLOGUE AFUA_7G02500)-RELATED"/>
    <property type="match status" value="1"/>
</dbReference>
<dbReference type="InterPro" id="IPR052427">
    <property type="entry name" value="Glycosyltrans_GT2/GT47"/>
</dbReference>
<evidence type="ECO:0008006" key="12">
    <source>
        <dbReference type="Google" id="ProtNLM"/>
    </source>
</evidence>
<evidence type="ECO:0000256" key="8">
    <source>
        <dbReference type="SAM" id="MobiDB-lite"/>
    </source>
</evidence>
<evidence type="ECO:0000256" key="6">
    <source>
        <dbReference type="ARBA" id="ARBA00023136"/>
    </source>
</evidence>
<dbReference type="PANTHER" id="PTHR47844:SF1">
    <property type="entry name" value="EXOSTOSIN-LIKE 2"/>
    <property type="match status" value="1"/>
</dbReference>
<comment type="subcellular location">
    <subcellularLocation>
        <location evidence="1">Membrane</location>
    </subcellularLocation>
</comment>
<evidence type="ECO:0000256" key="3">
    <source>
        <dbReference type="ARBA" id="ARBA00022679"/>
    </source>
</evidence>
<dbReference type="Gene3D" id="3.90.550.10">
    <property type="entry name" value="Spore Coat Polysaccharide Biosynthesis Protein SpsA, Chain A"/>
    <property type="match status" value="1"/>
</dbReference>
<evidence type="ECO:0000256" key="2">
    <source>
        <dbReference type="ARBA" id="ARBA00022676"/>
    </source>
</evidence>
<dbReference type="Pfam" id="PF13641">
    <property type="entry name" value="Glyco_tranf_2_3"/>
    <property type="match status" value="1"/>
</dbReference>
<dbReference type="InterPro" id="IPR029044">
    <property type="entry name" value="Nucleotide-diphossugar_trans"/>
</dbReference>